<proteinExistence type="predicted"/>
<dbReference type="OrthoDB" id="9777385at2"/>
<feature type="binding site" evidence="2">
    <location>
        <position position="97"/>
    </location>
    <ligand>
        <name>Mn(2+)</name>
        <dbReference type="ChEBI" id="CHEBI:29035"/>
        <label>2</label>
    </ligand>
</feature>
<gene>
    <name evidence="4" type="ORF">F1189_06705</name>
</gene>
<keyword evidence="2" id="KW-0479">Metal-binding</keyword>
<name>A0A5M6IXI2_9PROT</name>
<keyword evidence="1 4" id="KW-0378">Hydrolase</keyword>
<feature type="binding site" evidence="2">
    <location>
        <position position="132"/>
    </location>
    <ligand>
        <name>Mn(2+)</name>
        <dbReference type="ChEBI" id="CHEBI:29035"/>
        <label>2</label>
    </ligand>
</feature>
<dbReference type="Pfam" id="PF07687">
    <property type="entry name" value="M20_dimer"/>
    <property type="match status" value="1"/>
</dbReference>
<comment type="cofactor">
    <cofactor evidence="2">
        <name>Mn(2+)</name>
        <dbReference type="ChEBI" id="CHEBI:29035"/>
    </cofactor>
    <text evidence="2">The Mn(2+) ion enhances activity.</text>
</comment>
<comment type="caution">
    <text evidence="4">The sequence shown here is derived from an EMBL/GenBank/DDBJ whole genome shotgun (WGS) entry which is preliminary data.</text>
</comment>
<organism evidence="4 5">
    <name type="scientific">Rhodovastum atsumiense</name>
    <dbReference type="NCBI Taxonomy" id="504468"/>
    <lineage>
        <taxon>Bacteria</taxon>
        <taxon>Pseudomonadati</taxon>
        <taxon>Pseudomonadota</taxon>
        <taxon>Alphaproteobacteria</taxon>
        <taxon>Acetobacterales</taxon>
        <taxon>Acetobacteraceae</taxon>
        <taxon>Rhodovastum</taxon>
    </lineage>
</organism>
<feature type="domain" description="Peptidase M20 dimerisation" evidence="3">
    <location>
        <begin position="182"/>
        <end position="276"/>
    </location>
</feature>
<dbReference type="FunFam" id="3.30.70.360:FF:000001">
    <property type="entry name" value="N-acetyldiaminopimelate deacetylase"/>
    <property type="match status" value="1"/>
</dbReference>
<dbReference type="GO" id="GO:0046872">
    <property type="term" value="F:metal ion binding"/>
    <property type="evidence" value="ECO:0007669"/>
    <property type="project" value="UniProtKB-KW"/>
</dbReference>
<accession>A0A5M6IXI2</accession>
<feature type="binding site" evidence="2">
    <location>
        <position position="354"/>
    </location>
    <ligand>
        <name>Mn(2+)</name>
        <dbReference type="ChEBI" id="CHEBI:29035"/>
        <label>2</label>
    </ligand>
</feature>
<dbReference type="InterPro" id="IPR036264">
    <property type="entry name" value="Bact_exopeptidase_dim_dom"/>
</dbReference>
<evidence type="ECO:0000256" key="1">
    <source>
        <dbReference type="ARBA" id="ARBA00022801"/>
    </source>
</evidence>
<evidence type="ECO:0000256" key="2">
    <source>
        <dbReference type="PIRSR" id="PIRSR005962-1"/>
    </source>
</evidence>
<feature type="binding site" evidence="2">
    <location>
        <position position="158"/>
    </location>
    <ligand>
        <name>Mn(2+)</name>
        <dbReference type="ChEBI" id="CHEBI:29035"/>
        <label>2</label>
    </ligand>
</feature>
<evidence type="ECO:0000313" key="5">
    <source>
        <dbReference type="Proteomes" id="UP000325255"/>
    </source>
</evidence>
<dbReference type="InterPro" id="IPR011650">
    <property type="entry name" value="Peptidase_M20_dimer"/>
</dbReference>
<dbReference type="InterPro" id="IPR017439">
    <property type="entry name" value="Amidohydrolase"/>
</dbReference>
<evidence type="ECO:0000313" key="4">
    <source>
        <dbReference type="EMBL" id="KAA5613046.1"/>
    </source>
</evidence>
<dbReference type="NCBIfam" id="TIGR01891">
    <property type="entry name" value="amidohydrolases"/>
    <property type="match status" value="1"/>
</dbReference>
<dbReference type="RefSeq" id="WP_150039950.1">
    <property type="nucleotide sequence ID" value="NZ_OW485601.1"/>
</dbReference>
<dbReference type="Gene3D" id="3.30.70.360">
    <property type="match status" value="1"/>
</dbReference>
<dbReference type="GO" id="GO:0050118">
    <property type="term" value="F:N-acetyldiaminopimelate deacetylase activity"/>
    <property type="evidence" value="ECO:0007669"/>
    <property type="project" value="UniProtKB-ARBA"/>
</dbReference>
<sequence>MSHKDLHAEMVTWRRHLHAHPETGFEEHGTAAFVAGLLRDFGLEVVTGVGGTGVVGTLRNGRGRRTIALRADMDALLIQEHGDRPHRSCIPGRMHACGHDGHTAALLGVAASLAAAPDFDGTVHVLFQPAEEHGRGMLAMLADGLLARFPMDEAYGFHNLPGAPLGWFGTRCGSVMAAEDNFEITVTGRGGHAARPHMVVDPILAGSAVVLALQQVVSRRLDPVDPAVVSVTEFLTDGTRNVIPTTVRIRGDCRSFRPEVSAAIEAELRRIAEATALAHGATAQLSYSREFVPTVNAPGPTAAALRAARETFKAGAVDGEAAPIMGSEDFAQLLAHVPGNFAFIGNGTDSAPLHNPEYDFADAALPGIVAYFRALVRDRLHGGEA</sequence>
<protein>
    <submittedName>
        <fullName evidence="4">Amidohydrolase</fullName>
    </submittedName>
</protein>
<keyword evidence="2" id="KW-0464">Manganese</keyword>
<dbReference type="PANTHER" id="PTHR11014:SF63">
    <property type="entry name" value="METALLOPEPTIDASE, PUTATIVE (AFU_ORTHOLOGUE AFUA_6G09600)-RELATED"/>
    <property type="match status" value="1"/>
</dbReference>
<dbReference type="EMBL" id="VWPK01000008">
    <property type="protein sequence ID" value="KAA5613046.1"/>
    <property type="molecule type" value="Genomic_DNA"/>
</dbReference>
<dbReference type="PANTHER" id="PTHR11014">
    <property type="entry name" value="PEPTIDASE M20 FAMILY MEMBER"/>
    <property type="match status" value="1"/>
</dbReference>
<keyword evidence="5" id="KW-1185">Reference proteome</keyword>
<feature type="binding site" evidence="2">
    <location>
        <position position="99"/>
    </location>
    <ligand>
        <name>Mn(2+)</name>
        <dbReference type="ChEBI" id="CHEBI:29035"/>
        <label>2</label>
    </ligand>
</feature>
<dbReference type="GO" id="GO:0019877">
    <property type="term" value="P:diaminopimelate biosynthetic process"/>
    <property type="evidence" value="ECO:0007669"/>
    <property type="project" value="UniProtKB-ARBA"/>
</dbReference>
<dbReference type="Proteomes" id="UP000325255">
    <property type="component" value="Unassembled WGS sequence"/>
</dbReference>
<dbReference type="SUPFAM" id="SSF53187">
    <property type="entry name" value="Zn-dependent exopeptidases"/>
    <property type="match status" value="1"/>
</dbReference>
<dbReference type="AlphaFoldDB" id="A0A5M6IXI2"/>
<reference evidence="4 5" key="1">
    <citation type="submission" date="2019-09" db="EMBL/GenBank/DDBJ databases">
        <title>Genome sequence of Rhodovastum atsumiense, a diverse member of the Acetobacteraceae family of non-sulfur purple photosynthetic bacteria.</title>
        <authorList>
            <person name="Meyer T."/>
            <person name="Kyndt J."/>
        </authorList>
    </citation>
    <scope>NUCLEOTIDE SEQUENCE [LARGE SCALE GENOMIC DNA]</scope>
    <source>
        <strain evidence="4 5">DSM 21279</strain>
    </source>
</reference>
<dbReference type="PIRSF" id="PIRSF005962">
    <property type="entry name" value="Pept_M20D_amidohydro"/>
    <property type="match status" value="1"/>
</dbReference>
<dbReference type="InterPro" id="IPR002933">
    <property type="entry name" value="Peptidase_M20"/>
</dbReference>
<dbReference type="Gene3D" id="3.40.630.10">
    <property type="entry name" value="Zn peptidases"/>
    <property type="match status" value="1"/>
</dbReference>
<dbReference type="SUPFAM" id="SSF55031">
    <property type="entry name" value="Bacterial exopeptidase dimerisation domain"/>
    <property type="match status" value="1"/>
</dbReference>
<dbReference type="Pfam" id="PF01546">
    <property type="entry name" value="Peptidase_M20"/>
    <property type="match status" value="1"/>
</dbReference>
<evidence type="ECO:0000259" key="3">
    <source>
        <dbReference type="Pfam" id="PF07687"/>
    </source>
</evidence>